<dbReference type="InterPro" id="IPR015168">
    <property type="entry name" value="SsuA/THI5"/>
</dbReference>
<feature type="domain" description="SsuA/THI5-like" evidence="2">
    <location>
        <begin position="111"/>
        <end position="254"/>
    </location>
</feature>
<sequence>MKINRRVLLAGVAAAAAIAGAGPGHAQSAGKTLNIGFFPVVSPVPIMQAQKQLEAKGYTVNWVPISQGLPGAASALAAGRLDMSWGNSVSAVVIFSRSPESAQFVGQSFVNANVTVVATDSPIKSPAEIQNKKVVVSGPKTASTLFFKIALKKAGVDPDANEYFVSGTGPGMVGVLDSGGAEVVAGYVPYVSDMVLKKIGRVLFTGSDAIGRAAPGDGFIASTAIIKSNPQAVKDVLAAQAAATDYVKSNPDEAYKMMAEFAKVDEEAVRYSFENNLIGVAESYVPDMEGIVETVQVAQELGFAPEGVDLPAYAKTFNNVDLASEVAKAR</sequence>
<dbReference type="RefSeq" id="WP_080921017.1">
    <property type="nucleotide sequence ID" value="NZ_MDET01000035.1"/>
</dbReference>
<dbReference type="OrthoDB" id="7374754at2"/>
<evidence type="ECO:0000313" key="3">
    <source>
        <dbReference type="EMBL" id="OQM74174.1"/>
    </source>
</evidence>
<dbReference type="Proteomes" id="UP000191905">
    <property type="component" value="Unassembled WGS sequence"/>
</dbReference>
<organism evidence="3 4">
    <name type="scientific">Manganibacter manganicus</name>
    <dbReference type="NCBI Taxonomy" id="1873176"/>
    <lineage>
        <taxon>Bacteria</taxon>
        <taxon>Pseudomonadati</taxon>
        <taxon>Pseudomonadota</taxon>
        <taxon>Alphaproteobacteria</taxon>
        <taxon>Hyphomicrobiales</taxon>
        <taxon>Phyllobacteriaceae</taxon>
        <taxon>Manganibacter</taxon>
    </lineage>
</organism>
<dbReference type="STRING" id="1873176.BFN67_22325"/>
<dbReference type="Gene3D" id="3.40.190.10">
    <property type="entry name" value="Periplasmic binding protein-like II"/>
    <property type="match status" value="2"/>
</dbReference>
<dbReference type="InterPro" id="IPR006311">
    <property type="entry name" value="TAT_signal"/>
</dbReference>
<evidence type="ECO:0000259" key="2">
    <source>
        <dbReference type="Pfam" id="PF09084"/>
    </source>
</evidence>
<evidence type="ECO:0000256" key="1">
    <source>
        <dbReference type="SAM" id="SignalP"/>
    </source>
</evidence>
<feature type="chain" id="PRO_5013093863" description="SsuA/THI5-like domain-containing protein" evidence="1">
    <location>
        <begin position="27"/>
        <end position="330"/>
    </location>
</feature>
<dbReference type="PANTHER" id="PTHR30024:SF42">
    <property type="entry name" value="ALIPHATIC SULFONATES-BINDING PROTEIN-RELATED"/>
    <property type="match status" value="1"/>
</dbReference>
<dbReference type="PROSITE" id="PS51318">
    <property type="entry name" value="TAT"/>
    <property type="match status" value="1"/>
</dbReference>
<accession>A0A1V8RM01</accession>
<dbReference type="SUPFAM" id="SSF53850">
    <property type="entry name" value="Periplasmic binding protein-like II"/>
    <property type="match status" value="1"/>
</dbReference>
<feature type="signal peptide" evidence="1">
    <location>
        <begin position="1"/>
        <end position="26"/>
    </location>
</feature>
<protein>
    <recommendedName>
        <fullName evidence="2">SsuA/THI5-like domain-containing protein</fullName>
    </recommendedName>
</protein>
<dbReference type="EMBL" id="MDET01000035">
    <property type="protein sequence ID" value="OQM74174.1"/>
    <property type="molecule type" value="Genomic_DNA"/>
</dbReference>
<reference evidence="3 4" key="1">
    <citation type="journal article" date="2016" name="Int. J. Syst. Evol. Microbiol.">
        <title>Pseudaminobacter manganicus sp. nov., isolated from sludge of a manganese mine.</title>
        <authorList>
            <person name="Li J."/>
            <person name="Huang J."/>
            <person name="Liao S."/>
            <person name="Wang G."/>
        </authorList>
    </citation>
    <scope>NUCLEOTIDE SEQUENCE [LARGE SCALE GENOMIC DNA]</scope>
    <source>
        <strain evidence="3 4">JH-7</strain>
    </source>
</reference>
<evidence type="ECO:0000313" key="4">
    <source>
        <dbReference type="Proteomes" id="UP000191905"/>
    </source>
</evidence>
<proteinExistence type="predicted"/>
<keyword evidence="4" id="KW-1185">Reference proteome</keyword>
<dbReference type="Pfam" id="PF09084">
    <property type="entry name" value="NMT1"/>
    <property type="match status" value="1"/>
</dbReference>
<keyword evidence="1" id="KW-0732">Signal</keyword>
<gene>
    <name evidence="3" type="ORF">BFN67_22325</name>
</gene>
<dbReference type="PANTHER" id="PTHR30024">
    <property type="entry name" value="ALIPHATIC SULFONATES-BINDING PROTEIN-RELATED"/>
    <property type="match status" value="1"/>
</dbReference>
<name>A0A1V8RM01_9HYPH</name>
<dbReference type="AlphaFoldDB" id="A0A1V8RM01"/>
<comment type="caution">
    <text evidence="3">The sequence shown here is derived from an EMBL/GenBank/DDBJ whole genome shotgun (WGS) entry which is preliminary data.</text>
</comment>